<dbReference type="GeneID" id="59283141"/>
<evidence type="ECO:0000313" key="1">
    <source>
        <dbReference type="EMBL" id="KAF6240794.1"/>
    </source>
</evidence>
<protein>
    <submittedName>
        <fullName evidence="1">Uncharacterized protein</fullName>
    </submittedName>
</protein>
<comment type="caution">
    <text evidence="1">The sequence shown here is derived from an EMBL/GenBank/DDBJ whole genome shotgun (WGS) entry which is preliminary data.</text>
</comment>
<proteinExistence type="predicted"/>
<gene>
    <name evidence="1" type="ORF">HO173_001467</name>
</gene>
<evidence type="ECO:0000313" key="2">
    <source>
        <dbReference type="Proteomes" id="UP000578531"/>
    </source>
</evidence>
<dbReference type="AlphaFoldDB" id="A0A8H6G549"/>
<keyword evidence="2" id="KW-1185">Reference proteome</keyword>
<dbReference type="EMBL" id="JACCJC010000003">
    <property type="protein sequence ID" value="KAF6240794.1"/>
    <property type="molecule type" value="Genomic_DNA"/>
</dbReference>
<dbReference type="PANTHER" id="PTHR43712:SF1">
    <property type="entry name" value="HYPOTHETICAL O-METHYLTRANSFERASE (EUROFUNG)-RELATED"/>
    <property type="match status" value="1"/>
</dbReference>
<organism evidence="1 2">
    <name type="scientific">Letharia columbiana</name>
    <dbReference type="NCBI Taxonomy" id="112416"/>
    <lineage>
        <taxon>Eukaryota</taxon>
        <taxon>Fungi</taxon>
        <taxon>Dikarya</taxon>
        <taxon>Ascomycota</taxon>
        <taxon>Pezizomycotina</taxon>
        <taxon>Lecanoromycetes</taxon>
        <taxon>OSLEUM clade</taxon>
        <taxon>Lecanoromycetidae</taxon>
        <taxon>Lecanorales</taxon>
        <taxon>Lecanorineae</taxon>
        <taxon>Parmeliaceae</taxon>
        <taxon>Letharia</taxon>
    </lineage>
</organism>
<name>A0A8H6G549_9LECA</name>
<dbReference type="RefSeq" id="XP_037170053.1">
    <property type="nucleotide sequence ID" value="XM_037303406.1"/>
</dbReference>
<accession>A0A8H6G549</accession>
<dbReference type="OrthoDB" id="3340390at2759"/>
<reference evidence="1 2" key="1">
    <citation type="journal article" date="2020" name="Genomics">
        <title>Complete, high-quality genomes from long-read metagenomic sequencing of two wolf lichen thalli reveals enigmatic genome architecture.</title>
        <authorList>
            <person name="McKenzie S.K."/>
            <person name="Walston R.F."/>
            <person name="Allen J.L."/>
        </authorList>
    </citation>
    <scope>NUCLEOTIDE SEQUENCE [LARGE SCALE GENOMIC DNA]</scope>
    <source>
        <strain evidence="1">WasteWater2</strain>
    </source>
</reference>
<sequence>MGRRFLKDLAAMGSIYDRGPNEFVPTSSSKALQEPMHRDAYPTVFVSTFVSDSTINSGADLCVRLDLSDPNFFAFPEPLYNSQYKNLDNPVDGAIRLGHGPKDHLFEWLSQRPELLSQFQNHMARYYTGRRSWMYPNFYLVEKNLVEGAQTEYDAVFLVDVGGGKGQGLQELYRKHPRGTRGG</sequence>
<dbReference type="PANTHER" id="PTHR43712">
    <property type="entry name" value="PUTATIVE (AFU_ORTHOLOGUE AFUA_4G14580)-RELATED"/>
    <property type="match status" value="1"/>
</dbReference>
<dbReference type="Proteomes" id="UP000578531">
    <property type="component" value="Unassembled WGS sequence"/>
</dbReference>
<dbReference type="Gene3D" id="3.40.50.150">
    <property type="entry name" value="Vaccinia Virus protein VP39"/>
    <property type="match status" value="1"/>
</dbReference>
<dbReference type="InterPro" id="IPR029063">
    <property type="entry name" value="SAM-dependent_MTases_sf"/>
</dbReference>